<name>A0A5C6ZW12_9FLAO</name>
<keyword evidence="2" id="KW-1185">Reference proteome</keyword>
<proteinExistence type="predicted"/>
<protein>
    <recommendedName>
        <fullName evidence="3">Macroglobulin domain-containing protein</fullName>
    </recommendedName>
</protein>
<comment type="caution">
    <text evidence="1">The sequence shown here is derived from an EMBL/GenBank/DDBJ whole genome shotgun (WGS) entry which is preliminary data.</text>
</comment>
<organism evidence="1 2">
    <name type="scientific">Gillisia hiemivivida</name>
    <dbReference type="NCBI Taxonomy" id="291190"/>
    <lineage>
        <taxon>Bacteria</taxon>
        <taxon>Pseudomonadati</taxon>
        <taxon>Bacteroidota</taxon>
        <taxon>Flavobacteriia</taxon>
        <taxon>Flavobacteriales</taxon>
        <taxon>Flavobacteriaceae</taxon>
        <taxon>Gillisia</taxon>
    </lineage>
</organism>
<dbReference type="Proteomes" id="UP000321367">
    <property type="component" value="Unassembled WGS sequence"/>
</dbReference>
<evidence type="ECO:0000313" key="2">
    <source>
        <dbReference type="Proteomes" id="UP000321367"/>
    </source>
</evidence>
<accession>A0A5C6ZW12</accession>
<dbReference type="Gene3D" id="2.60.40.1930">
    <property type="match status" value="1"/>
</dbReference>
<dbReference type="EMBL" id="VORY01000002">
    <property type="protein sequence ID" value="TXD95107.1"/>
    <property type="molecule type" value="Genomic_DNA"/>
</dbReference>
<evidence type="ECO:0000313" key="1">
    <source>
        <dbReference type="EMBL" id="TXD95107.1"/>
    </source>
</evidence>
<dbReference type="AlphaFoldDB" id="A0A5C6ZW12"/>
<evidence type="ECO:0008006" key="3">
    <source>
        <dbReference type="Google" id="ProtNLM"/>
    </source>
</evidence>
<sequence>MPSFSQANKTSKELISNNINNYFLMDRENIHVQFNKDVFFTSEDIWFKGYVYNRKTKTPFKVTTNVFLSLIGENGTKIKDQLVYAQNGSFSGNFEADSSLKSGTYYIQVYTNWMNNFAESEAFIQKIQILNKKDSEFAGVDTPAGSPVVAFHPEGGQLVQGTSSVLGIRIQDCNNQVTSVTEAGIFNSKGEQVKKVFIDKSGYGKFDLPWGEEQYILRYNFDGKGFEKPLPKAQTRGFALDVNNYSLPGKTLVNLSSNKETMRTLNGEDIYLVVHQDDNSAIFDVKLDPETLKQQLVFSNAELSEGVNTLRLVDGKLNQLAERLIFQPIEQNTEAALKVTKHAKDSVTISGAPGNNMNLSISVLPGESIASRESSGIFSSFLLHPYVNEKVWHNNYVFSNPTKAEHYELDLFLLNQKSGKYTWKNIMTNAPVDTYKFDLGVQIKGSLNPTLKNFEDHRIQLFSVTSDIDEATKANKNREFYFDNLILADSSWINLGVYDKRNMLVKTSVFPEVINGKGKYVHAFQPKLVSCNELVEKKTFALPAFAEEFVQLDEVELQGRKVEQFEHQNDSGNRNLTAFKVSERDESMYRDVLQFIEANSTFTVENSQGRVSIFSRQSSTISSARVTPIVYLNNIQLFDLSILSVMRMYEVAEVYINAQAIVASVRNNIGIVKIYTKAGYVTAAKDGVVPFQVVNGFAIQKPFENSFYYSTSDRGFKNFGLVHWIPTVLTNDEGKIEFQAPKLGQEDLRVRIEGFAADGTLISEERNITVN</sequence>
<gene>
    <name evidence="1" type="ORF">ES724_02855</name>
</gene>
<reference evidence="1 2" key="1">
    <citation type="submission" date="2019-08" db="EMBL/GenBank/DDBJ databases">
        <title>Genome sequence of Gillisia hiemivivida IC154 (type strain).</title>
        <authorList>
            <person name="Bowman J.P."/>
        </authorList>
    </citation>
    <scope>NUCLEOTIDE SEQUENCE [LARGE SCALE GENOMIC DNA]</scope>
    <source>
        <strain evidence="1 2">IC154</strain>
    </source>
</reference>